<dbReference type="EMBL" id="JANBPT010000257">
    <property type="protein sequence ID" value="KAJ1924720.1"/>
    <property type="molecule type" value="Genomic_DNA"/>
</dbReference>
<dbReference type="OrthoDB" id="1638493at2759"/>
<organism evidence="7 8">
    <name type="scientific">Tieghemiomyces parasiticus</name>
    <dbReference type="NCBI Taxonomy" id="78921"/>
    <lineage>
        <taxon>Eukaryota</taxon>
        <taxon>Fungi</taxon>
        <taxon>Fungi incertae sedis</taxon>
        <taxon>Zoopagomycota</taxon>
        <taxon>Kickxellomycotina</taxon>
        <taxon>Dimargaritomycetes</taxon>
        <taxon>Dimargaritales</taxon>
        <taxon>Dimargaritaceae</taxon>
        <taxon>Tieghemiomyces</taxon>
    </lineage>
</organism>
<dbReference type="Proteomes" id="UP001150569">
    <property type="component" value="Unassembled WGS sequence"/>
</dbReference>
<comment type="similarity">
    <text evidence="2">Belongs to the BRX1 family.</text>
</comment>
<evidence type="ECO:0000256" key="3">
    <source>
        <dbReference type="ARBA" id="ARBA00022517"/>
    </source>
</evidence>
<dbReference type="GO" id="GO:0005730">
    <property type="term" value="C:nucleolus"/>
    <property type="evidence" value="ECO:0007669"/>
    <property type="project" value="UniProtKB-SubCell"/>
</dbReference>
<dbReference type="GO" id="GO:0000027">
    <property type="term" value="P:ribosomal large subunit assembly"/>
    <property type="evidence" value="ECO:0007669"/>
    <property type="project" value="TreeGrafter"/>
</dbReference>
<dbReference type="GO" id="GO:0006364">
    <property type="term" value="P:rRNA processing"/>
    <property type="evidence" value="ECO:0007669"/>
    <property type="project" value="InterPro"/>
</dbReference>
<proteinExistence type="inferred from homology"/>
<dbReference type="PANTHER" id="PTHR13634">
    <property type="entry name" value="RIBOSOME BIOGENESIS PROTEIN BRIX"/>
    <property type="match status" value="1"/>
</dbReference>
<evidence type="ECO:0000313" key="8">
    <source>
        <dbReference type="Proteomes" id="UP001150569"/>
    </source>
</evidence>
<comment type="subcellular location">
    <subcellularLocation>
        <location evidence="1">Nucleus</location>
        <location evidence="1">Nucleolus</location>
    </subcellularLocation>
</comment>
<feature type="domain" description="Brix" evidence="6">
    <location>
        <begin position="66"/>
        <end position="274"/>
    </location>
</feature>
<dbReference type="Pfam" id="PF04427">
    <property type="entry name" value="Brix"/>
    <property type="match status" value="1"/>
</dbReference>
<dbReference type="SMART" id="SM00879">
    <property type="entry name" value="Brix"/>
    <property type="match status" value="1"/>
</dbReference>
<evidence type="ECO:0000313" key="7">
    <source>
        <dbReference type="EMBL" id="KAJ1924720.1"/>
    </source>
</evidence>
<feature type="region of interest" description="Disordered" evidence="5">
    <location>
        <begin position="289"/>
        <end position="334"/>
    </location>
</feature>
<feature type="compositionally biased region" description="Basic residues" evidence="5">
    <location>
        <begin position="11"/>
        <end position="24"/>
    </location>
</feature>
<dbReference type="InterPro" id="IPR026532">
    <property type="entry name" value="BRX1"/>
</dbReference>
<accession>A0A9W8AFA8</accession>
<feature type="compositionally biased region" description="Low complexity" evidence="5">
    <location>
        <begin position="48"/>
        <end position="58"/>
    </location>
</feature>
<protein>
    <submittedName>
        <fullName evidence="7">Ribosome biogenesis protein brx1</fullName>
    </submittedName>
</protein>
<evidence type="ECO:0000256" key="5">
    <source>
        <dbReference type="SAM" id="MobiDB-lite"/>
    </source>
</evidence>
<feature type="region of interest" description="Disordered" evidence="5">
    <location>
        <begin position="1"/>
        <end position="58"/>
    </location>
</feature>
<dbReference type="GO" id="GO:0019843">
    <property type="term" value="F:rRNA binding"/>
    <property type="evidence" value="ECO:0007669"/>
    <property type="project" value="InterPro"/>
</dbReference>
<name>A0A9W8AFA8_9FUNG</name>
<dbReference type="InterPro" id="IPR007109">
    <property type="entry name" value="Brix"/>
</dbReference>
<feature type="compositionally biased region" description="Acidic residues" evidence="5">
    <location>
        <begin position="310"/>
        <end position="334"/>
    </location>
</feature>
<evidence type="ECO:0000259" key="6">
    <source>
        <dbReference type="PROSITE" id="PS50833"/>
    </source>
</evidence>
<keyword evidence="3" id="KW-0690">Ribosome biogenesis</keyword>
<evidence type="ECO:0000256" key="1">
    <source>
        <dbReference type="ARBA" id="ARBA00004604"/>
    </source>
</evidence>
<evidence type="ECO:0000256" key="4">
    <source>
        <dbReference type="ARBA" id="ARBA00023242"/>
    </source>
</evidence>
<comment type="caution">
    <text evidence="7">The sequence shown here is derived from an EMBL/GenBank/DDBJ whole genome shotgun (WGS) entry which is preliminary data.</text>
</comment>
<feature type="compositionally biased region" description="Low complexity" evidence="5">
    <location>
        <begin position="1"/>
        <end position="10"/>
    </location>
</feature>
<dbReference type="FunFam" id="3.40.50.10480:FF:000009">
    <property type="entry name" value="Ribosome biogenesis protein, putative"/>
    <property type="match status" value="1"/>
</dbReference>
<keyword evidence="8" id="KW-1185">Reference proteome</keyword>
<evidence type="ECO:0000256" key="2">
    <source>
        <dbReference type="ARBA" id="ARBA00006369"/>
    </source>
</evidence>
<feature type="compositionally biased region" description="Acidic residues" evidence="5">
    <location>
        <begin position="35"/>
        <end position="47"/>
    </location>
</feature>
<dbReference type="PANTHER" id="PTHR13634:SF0">
    <property type="entry name" value="RIBOSOME BIOGENESIS PROTEIN BRX1 HOMOLOG"/>
    <property type="match status" value="1"/>
</dbReference>
<gene>
    <name evidence="7" type="primary">BRX1_1</name>
    <name evidence="7" type="ORF">IWQ60_005012</name>
</gene>
<keyword evidence="4" id="KW-0539">Nucleus</keyword>
<reference evidence="7" key="1">
    <citation type="submission" date="2022-07" db="EMBL/GenBank/DDBJ databases">
        <title>Phylogenomic reconstructions and comparative analyses of Kickxellomycotina fungi.</title>
        <authorList>
            <person name="Reynolds N.K."/>
            <person name="Stajich J.E."/>
            <person name="Barry K."/>
            <person name="Grigoriev I.V."/>
            <person name="Crous P."/>
            <person name="Smith M.E."/>
        </authorList>
    </citation>
    <scope>NUCLEOTIDE SEQUENCE</scope>
    <source>
        <strain evidence="7">RSA 861</strain>
    </source>
</reference>
<feature type="compositionally biased region" description="Polar residues" evidence="5">
    <location>
        <begin position="292"/>
        <end position="305"/>
    </location>
</feature>
<dbReference type="AlphaFoldDB" id="A0A9W8AFA8"/>
<dbReference type="SUPFAM" id="SSF52954">
    <property type="entry name" value="Class II aaRS ABD-related"/>
    <property type="match status" value="1"/>
</dbReference>
<dbReference type="PROSITE" id="PS50833">
    <property type="entry name" value="BRIX"/>
    <property type="match status" value="1"/>
</dbReference>
<sequence length="334" mass="38063">MAPAVAAKQATKLKSKALKSKAKPASKPEVAQPASDDEVEETSEPTEETAVVETGATSSSAVRNKQRVLLLATSGITYRQRHLLQDLATLLPHAKKDIKFNSRRKSSFFQLNAMAEANNCNNILFFEPRKNRDLYMWLARAPNGPSIKFEVFNLHTMDELNMTGNCLRGSRPVLSFDAHFDSTPEYQLMKQVITRIFNVPKNTRRSKPFIDHVFSFTMLDGKIWFRNYQIVENDPTAAKHMSKKHKDQARAPTLVEIGPRFVLAPIRILEGSFCGQALYRNREYQTPAFLQKTRNQSNRDSSNQRRASHDDDDDHMEEDVEEGDDIQDDSEEEE</sequence>